<dbReference type="RefSeq" id="WP_169154681.1">
    <property type="nucleotide sequence ID" value="NZ_CAWPJE010000434.1"/>
</dbReference>
<dbReference type="EMBL" id="QMEB01000043">
    <property type="protein sequence ID" value="NMG19406.1"/>
    <property type="molecule type" value="Genomic_DNA"/>
</dbReference>
<evidence type="ECO:0000313" key="1">
    <source>
        <dbReference type="EMBL" id="NMG19406.1"/>
    </source>
</evidence>
<name>A0ABX1P628_9CYAN</name>
<evidence type="ECO:0008006" key="3">
    <source>
        <dbReference type="Google" id="ProtNLM"/>
    </source>
</evidence>
<comment type="caution">
    <text evidence="1">The sequence shown here is derived from an EMBL/GenBank/DDBJ whole genome shotgun (WGS) entry which is preliminary data.</text>
</comment>
<organism evidence="1 2">
    <name type="scientific">Brasilonema bromeliae SPC951</name>
    <dbReference type="NCBI Taxonomy" id="385972"/>
    <lineage>
        <taxon>Bacteria</taxon>
        <taxon>Bacillati</taxon>
        <taxon>Cyanobacteriota</taxon>
        <taxon>Cyanophyceae</taxon>
        <taxon>Nostocales</taxon>
        <taxon>Scytonemataceae</taxon>
        <taxon>Brasilonema</taxon>
        <taxon>Bromeliae group (in: Brasilonema)</taxon>
    </lineage>
</organism>
<gene>
    <name evidence="1" type="ORF">DP116_08015</name>
</gene>
<reference evidence="1 2" key="1">
    <citation type="submission" date="2018-06" db="EMBL/GenBank/DDBJ databases">
        <title>Comparative genomics of Brasilonema spp. strains.</title>
        <authorList>
            <person name="Alvarenga D.O."/>
            <person name="Fiore M.F."/>
            <person name="Varani A.M."/>
        </authorList>
    </citation>
    <scope>NUCLEOTIDE SEQUENCE [LARGE SCALE GENOMIC DNA]</scope>
    <source>
        <strain evidence="1 2">SPC951</strain>
    </source>
</reference>
<sequence length="88" mass="10043">MQPIIYRVSATDVPLLHEILIACGLDLQVRFGLTHWIPPIYPLENMLKDAEKLEVYALKVGESLVGTFTLEFASKVPLSYIKYGKIHW</sequence>
<evidence type="ECO:0000313" key="2">
    <source>
        <dbReference type="Proteomes" id="UP000718564"/>
    </source>
</evidence>
<keyword evidence="2" id="KW-1185">Reference proteome</keyword>
<dbReference type="Proteomes" id="UP000718564">
    <property type="component" value="Unassembled WGS sequence"/>
</dbReference>
<protein>
    <recommendedName>
        <fullName evidence="3">GCN5-related N-acetyltransferase</fullName>
    </recommendedName>
</protein>
<accession>A0ABX1P628</accession>
<proteinExistence type="predicted"/>